<organism evidence="2 3">
    <name type="scientific">Fusarium phyllophilum</name>
    <dbReference type="NCBI Taxonomy" id="47803"/>
    <lineage>
        <taxon>Eukaryota</taxon>
        <taxon>Fungi</taxon>
        <taxon>Dikarya</taxon>
        <taxon>Ascomycota</taxon>
        <taxon>Pezizomycotina</taxon>
        <taxon>Sordariomycetes</taxon>
        <taxon>Hypocreomycetidae</taxon>
        <taxon>Hypocreales</taxon>
        <taxon>Nectriaceae</taxon>
        <taxon>Fusarium</taxon>
        <taxon>Fusarium fujikuroi species complex</taxon>
    </lineage>
</organism>
<feature type="region of interest" description="Disordered" evidence="1">
    <location>
        <begin position="1"/>
        <end position="35"/>
    </location>
</feature>
<name>A0A8H5NKK1_9HYPO</name>
<dbReference type="AlphaFoldDB" id="A0A8H5NKK1"/>
<evidence type="ECO:0000313" key="3">
    <source>
        <dbReference type="Proteomes" id="UP000582016"/>
    </source>
</evidence>
<feature type="compositionally biased region" description="Polar residues" evidence="1">
    <location>
        <begin position="15"/>
        <end position="35"/>
    </location>
</feature>
<protein>
    <submittedName>
        <fullName evidence="2">Uncharacterized protein</fullName>
    </submittedName>
</protein>
<proteinExistence type="predicted"/>
<accession>A0A8H5NKK1</accession>
<evidence type="ECO:0000256" key="1">
    <source>
        <dbReference type="SAM" id="MobiDB-lite"/>
    </source>
</evidence>
<gene>
    <name evidence="2" type="ORF">FPHYL_1568</name>
</gene>
<reference evidence="2 3" key="1">
    <citation type="submission" date="2020-05" db="EMBL/GenBank/DDBJ databases">
        <title>Identification and distribution of gene clusters putatively required for synthesis of sphingolipid metabolism inhibitors in phylogenetically diverse species of the filamentous fungus Fusarium.</title>
        <authorList>
            <person name="Kim H.-S."/>
            <person name="Busman M."/>
            <person name="Brown D.W."/>
            <person name="Divon H."/>
            <person name="Uhlig S."/>
            <person name="Proctor R.H."/>
        </authorList>
    </citation>
    <scope>NUCLEOTIDE SEQUENCE [LARGE SCALE GENOMIC DNA]</scope>
    <source>
        <strain evidence="2 3">NRRL 13617</strain>
    </source>
</reference>
<dbReference type="EMBL" id="JAAOAQ010000052">
    <property type="protein sequence ID" value="KAF5569991.1"/>
    <property type="molecule type" value="Genomic_DNA"/>
</dbReference>
<dbReference type="Proteomes" id="UP000582016">
    <property type="component" value="Unassembled WGS sequence"/>
</dbReference>
<feature type="compositionally biased region" description="Basic residues" evidence="1">
    <location>
        <begin position="1"/>
        <end position="14"/>
    </location>
</feature>
<dbReference type="OrthoDB" id="5428138at2759"/>
<evidence type="ECO:0000313" key="2">
    <source>
        <dbReference type="EMBL" id="KAF5569991.1"/>
    </source>
</evidence>
<sequence>MANHKSKARSRNKNKQNVPGNIPVNSKTNTNSEWNTTAGWTQTTTPNNYHRAHQPLMKVTRICKPDNRGRYGPKESRERLESQGYHPLVTSMTKEEVKASYEEKRKKSLYKPHFSDYAHKGKEQGFQGRYTSDMNLLIKTTEPSFKTKYETSELTKEVFDGTHPQGLLIAQQLASLGIKHLEKLALAHPQEWDALSKGMAIWDFTTNKFHGEPSGHVFLCLFPKISQGAFSESPAHEESRKEEKITRDKITELIKWIYSECGPTKRPAWHPKEKLKMLTEGPSLEVLRCLNRGTKPPQVVINMARSIPDIGKLGDMMRDYVDQPEHLDYHMSKPVAVKNMFGLLTNIFNRRTNIRVLHFQKTPLLDRRLLACILRACPHITTIGIYQCPLIHFGDTICLLDLIHEVNLNRSSQSLPLVEALDFYPLYQAGMPFKVPAAEKLTKAEKHRGMEPAARETHGYGITWTHMNLEVVQRGVFAILLKAVLKTRKLGIRLLMDKDAAFMKYLSDIPMLPGIIFQFLDGLYRYLDLKEAGSEDHAALRRAKYDMILAVRTGLEPLYRNSLDPSYDDTRKVTSLFCRSCGYKMLDIFFCTRTIRNRPDPQDCAGCTLQGLLDHQSDHQKHHDINLMGRFLEKDWDRKGFNVDAPVHDDGQELLSLHTRKTTNDLPLMVLLPNGDFDRPSLREQLICEHKKNNDCLQGLATLQELLLQKDAHKEDAKDHALNVDACRALSIIMNYTDSELAERDDNHGVGGHFSEGQGWRPLVRGFRDPKESHTFESATKAAEELKVRADIAEGRRPEQDAAGFW</sequence>
<keyword evidence="3" id="KW-1185">Reference proteome</keyword>
<comment type="caution">
    <text evidence="2">The sequence shown here is derived from an EMBL/GenBank/DDBJ whole genome shotgun (WGS) entry which is preliminary data.</text>
</comment>